<comment type="similarity">
    <text evidence="6">Belongs to the binding-protein-dependent transport system permease family.</text>
</comment>
<evidence type="ECO:0000256" key="7">
    <source>
        <dbReference type="SAM" id="MobiDB-lite"/>
    </source>
</evidence>
<feature type="domain" description="ABC transmembrane type-1" evidence="8">
    <location>
        <begin position="27"/>
        <end position="206"/>
    </location>
</feature>
<dbReference type="Pfam" id="PF00528">
    <property type="entry name" value="BPD_transp_1"/>
    <property type="match status" value="1"/>
</dbReference>
<dbReference type="PANTHER" id="PTHR30177:SF33">
    <property type="entry name" value="POSSIBLE OSMOPROTECTANT (GLYCINE BETAINE_CARNITINE_CHOLINE_L-PROLINE) TRANSPORT INTEGRAL MEMBRANE PROTEIN ABC TRANSPORTER PROZ"/>
    <property type="match status" value="1"/>
</dbReference>
<evidence type="ECO:0000259" key="8">
    <source>
        <dbReference type="PROSITE" id="PS50928"/>
    </source>
</evidence>
<dbReference type="CDD" id="cd06261">
    <property type="entry name" value="TM_PBP2"/>
    <property type="match status" value="1"/>
</dbReference>
<feature type="transmembrane region" description="Helical" evidence="6">
    <location>
        <begin position="93"/>
        <end position="112"/>
    </location>
</feature>
<dbReference type="Gene3D" id="1.10.3720.10">
    <property type="entry name" value="MetI-like"/>
    <property type="match status" value="1"/>
</dbReference>
<sequence length="245" mass="25594">MNLFGEAIAWILDPANMTGPTGWVARLVEQLAYTFGAVAIAAVIAVPFGYLVGHTGRGRDVAVSLSGGFRALPSLGVIILLALGLGIGFRAPLLTFVIIAIPPILAGAYAGFEAVDRKTIDAARAMGMTEWQVVTRVEIPLGLPLLIGGIRSAVLQVVATATLAAYVSGGALGAFIFQAFATKNYPLALAASILVTALALVLEGIFVLIQRLVVPRGVAATEQREVRARSPRPRAVMGNPIREGK</sequence>
<evidence type="ECO:0000256" key="5">
    <source>
        <dbReference type="ARBA" id="ARBA00023136"/>
    </source>
</evidence>
<organism evidence="9">
    <name type="scientific">Herbiconiux sp. A18JL235</name>
    <dbReference type="NCBI Taxonomy" id="3152363"/>
    <lineage>
        <taxon>Bacteria</taxon>
        <taxon>Bacillati</taxon>
        <taxon>Actinomycetota</taxon>
        <taxon>Actinomycetes</taxon>
        <taxon>Micrococcales</taxon>
        <taxon>Microbacteriaceae</taxon>
        <taxon>Herbiconiux</taxon>
    </lineage>
</organism>
<dbReference type="AlphaFoldDB" id="A0AB39BDG1"/>
<dbReference type="InterPro" id="IPR035906">
    <property type="entry name" value="MetI-like_sf"/>
</dbReference>
<keyword evidence="3 6" id="KW-0812">Transmembrane</keyword>
<accession>A0AB39BDG1</accession>
<evidence type="ECO:0000313" key="9">
    <source>
        <dbReference type="EMBL" id="XDI04293.1"/>
    </source>
</evidence>
<dbReference type="PROSITE" id="PS50928">
    <property type="entry name" value="ABC_TM1"/>
    <property type="match status" value="1"/>
</dbReference>
<comment type="subcellular location">
    <subcellularLocation>
        <location evidence="6">Cell membrane</location>
        <topology evidence="6">Multi-pass membrane protein</topology>
    </subcellularLocation>
    <subcellularLocation>
        <location evidence="1">Membrane</location>
        <topology evidence="1">Multi-pass membrane protein</topology>
    </subcellularLocation>
</comment>
<feature type="transmembrane region" description="Helical" evidence="6">
    <location>
        <begin position="153"/>
        <end position="181"/>
    </location>
</feature>
<feature type="transmembrane region" description="Helical" evidence="6">
    <location>
        <begin position="187"/>
        <end position="209"/>
    </location>
</feature>
<gene>
    <name evidence="9" type="ORF">ABFY20_13195</name>
</gene>
<keyword evidence="4 6" id="KW-1133">Transmembrane helix</keyword>
<evidence type="ECO:0000256" key="1">
    <source>
        <dbReference type="ARBA" id="ARBA00004141"/>
    </source>
</evidence>
<proteinExistence type="inferred from homology"/>
<keyword evidence="2 6" id="KW-0813">Transport</keyword>
<keyword evidence="5 6" id="KW-0472">Membrane</keyword>
<dbReference type="PANTHER" id="PTHR30177">
    <property type="entry name" value="GLYCINE BETAINE/L-PROLINE TRANSPORT SYSTEM PERMEASE PROTEIN PROW"/>
    <property type="match status" value="1"/>
</dbReference>
<dbReference type="GO" id="GO:0031460">
    <property type="term" value="P:glycine betaine transport"/>
    <property type="evidence" value="ECO:0007669"/>
    <property type="project" value="TreeGrafter"/>
</dbReference>
<feature type="region of interest" description="Disordered" evidence="7">
    <location>
        <begin position="225"/>
        <end position="245"/>
    </location>
</feature>
<dbReference type="GO" id="GO:0005886">
    <property type="term" value="C:plasma membrane"/>
    <property type="evidence" value="ECO:0007669"/>
    <property type="project" value="UniProtKB-SubCell"/>
</dbReference>
<dbReference type="InterPro" id="IPR000515">
    <property type="entry name" value="MetI-like"/>
</dbReference>
<dbReference type="SUPFAM" id="SSF161098">
    <property type="entry name" value="MetI-like"/>
    <property type="match status" value="1"/>
</dbReference>
<protein>
    <submittedName>
        <fullName evidence="9">ABC transporter permease</fullName>
    </submittedName>
</protein>
<reference evidence="9" key="1">
    <citation type="submission" date="2024-05" db="EMBL/GenBank/DDBJ databases">
        <title>Herbiconiux sp. A18JL235.</title>
        <authorList>
            <person name="Zhang G."/>
        </authorList>
    </citation>
    <scope>NUCLEOTIDE SEQUENCE</scope>
    <source>
        <strain evidence="9">A18JL235</strain>
    </source>
</reference>
<dbReference type="RefSeq" id="WP_368496698.1">
    <property type="nucleotide sequence ID" value="NZ_CP162511.1"/>
</dbReference>
<feature type="transmembrane region" description="Helical" evidence="6">
    <location>
        <begin position="65"/>
        <end position="87"/>
    </location>
</feature>
<dbReference type="EMBL" id="CP162511">
    <property type="protein sequence ID" value="XDI04293.1"/>
    <property type="molecule type" value="Genomic_DNA"/>
</dbReference>
<evidence type="ECO:0000256" key="3">
    <source>
        <dbReference type="ARBA" id="ARBA00022692"/>
    </source>
</evidence>
<feature type="transmembrane region" description="Helical" evidence="6">
    <location>
        <begin position="31"/>
        <end position="53"/>
    </location>
</feature>
<dbReference type="GO" id="GO:0055085">
    <property type="term" value="P:transmembrane transport"/>
    <property type="evidence" value="ECO:0007669"/>
    <property type="project" value="InterPro"/>
</dbReference>
<name>A0AB39BDG1_9MICO</name>
<evidence type="ECO:0000256" key="4">
    <source>
        <dbReference type="ARBA" id="ARBA00022989"/>
    </source>
</evidence>
<evidence type="ECO:0000256" key="2">
    <source>
        <dbReference type="ARBA" id="ARBA00022448"/>
    </source>
</evidence>
<evidence type="ECO:0000256" key="6">
    <source>
        <dbReference type="RuleBase" id="RU363032"/>
    </source>
</evidence>
<dbReference type="InterPro" id="IPR051204">
    <property type="entry name" value="ABC_transp_perm/SBD"/>
</dbReference>